<dbReference type="InterPro" id="IPR036280">
    <property type="entry name" value="Multihaem_cyt_sf"/>
</dbReference>
<dbReference type="GO" id="GO:0006950">
    <property type="term" value="P:response to stress"/>
    <property type="evidence" value="ECO:0007669"/>
    <property type="project" value="UniProtKB-ARBA"/>
</dbReference>
<dbReference type="PATRIC" id="fig|1423815.3.peg.797"/>
<dbReference type="Pfam" id="PF10263">
    <property type="entry name" value="SprT-like"/>
    <property type="match status" value="1"/>
</dbReference>
<comment type="caution">
    <text evidence="6">The sequence shown here is derived from an EMBL/GenBank/DDBJ whole genome shotgun (WGS) entry which is preliminary data.</text>
</comment>
<comment type="similarity">
    <text evidence="4">Belongs to the SprT family.</text>
</comment>
<dbReference type="SUPFAM" id="SSF48695">
    <property type="entry name" value="Multiheme cytochromes"/>
    <property type="match status" value="1"/>
</dbReference>
<dbReference type="STRING" id="1423815.FC27_GL000787"/>
<organism evidence="6 7">
    <name type="scientific">Companilactobacillus versmoldensis DSM 14857 = KCTC 3814</name>
    <dbReference type="NCBI Taxonomy" id="1423815"/>
    <lineage>
        <taxon>Bacteria</taxon>
        <taxon>Bacillati</taxon>
        <taxon>Bacillota</taxon>
        <taxon>Bacilli</taxon>
        <taxon>Lactobacillales</taxon>
        <taxon>Lactobacillaceae</taxon>
        <taxon>Companilactobacillus</taxon>
    </lineage>
</organism>
<name>A0A0R1SI81_9LACO</name>
<dbReference type="eggNOG" id="COG3091">
    <property type="taxonomic scope" value="Bacteria"/>
</dbReference>
<keyword evidence="2 4" id="KW-0479">Metal-binding</keyword>
<comment type="cofactor">
    <cofactor evidence="4">
        <name>Zn(2+)</name>
        <dbReference type="ChEBI" id="CHEBI:29105"/>
    </cofactor>
    <text evidence="4">Binds 1 zinc ion.</text>
</comment>
<feature type="domain" description="SprT-like" evidence="5">
    <location>
        <begin position="4"/>
        <end position="148"/>
    </location>
</feature>
<dbReference type="Proteomes" id="UP000051647">
    <property type="component" value="Unassembled WGS sequence"/>
</dbReference>
<dbReference type="RefSeq" id="WP_010624402.1">
    <property type="nucleotide sequence ID" value="NZ_AZFA01000019.1"/>
</dbReference>
<sequence>MTDQELTQLIKKVSQEYFGKPFLHQANFNSRLRTTGGRFHLKDRHIDINPKMYQVYGEKVLIGIIKHELCHYHLYNAGLPSQHRDRQFKVLLQQVGGLRYAPNVNQQNHHKKLHVYQCSNCHRLYKRVRKLNTRRYVCGKCHGKLKFIKDIEISAC</sequence>
<dbReference type="InterPro" id="IPR023524">
    <property type="entry name" value="Uncharacterised_SprT-like"/>
</dbReference>
<dbReference type="SMART" id="SM00731">
    <property type="entry name" value="SprT"/>
    <property type="match status" value="1"/>
</dbReference>
<dbReference type="OrthoDB" id="9799909at2"/>
<evidence type="ECO:0000313" key="6">
    <source>
        <dbReference type="EMBL" id="KRL66162.1"/>
    </source>
</evidence>
<dbReference type="HAMAP" id="MF_00745">
    <property type="entry name" value="SprT_like"/>
    <property type="match status" value="1"/>
</dbReference>
<reference evidence="6 7" key="1">
    <citation type="journal article" date="2015" name="Genome Announc.">
        <title>Expanding the biotechnology potential of lactobacilli through comparative genomics of 213 strains and associated genera.</title>
        <authorList>
            <person name="Sun Z."/>
            <person name="Harris H.M."/>
            <person name="McCann A."/>
            <person name="Guo C."/>
            <person name="Argimon S."/>
            <person name="Zhang W."/>
            <person name="Yang X."/>
            <person name="Jeffery I.B."/>
            <person name="Cooney J.C."/>
            <person name="Kagawa T.F."/>
            <person name="Liu W."/>
            <person name="Song Y."/>
            <person name="Salvetti E."/>
            <person name="Wrobel A."/>
            <person name="Rasinkangas P."/>
            <person name="Parkhill J."/>
            <person name="Rea M.C."/>
            <person name="O'Sullivan O."/>
            <person name="Ritari J."/>
            <person name="Douillard F.P."/>
            <person name="Paul Ross R."/>
            <person name="Yang R."/>
            <person name="Briner A.E."/>
            <person name="Felis G.E."/>
            <person name="de Vos W.M."/>
            <person name="Barrangou R."/>
            <person name="Klaenhammer T.R."/>
            <person name="Caufield P.W."/>
            <person name="Cui Y."/>
            <person name="Zhang H."/>
            <person name="O'Toole P.W."/>
        </authorList>
    </citation>
    <scope>NUCLEOTIDE SEQUENCE [LARGE SCALE GENOMIC DNA]</scope>
    <source>
        <strain evidence="6 7">DSM 14857</strain>
    </source>
</reference>
<dbReference type="GO" id="GO:0005737">
    <property type="term" value="C:cytoplasm"/>
    <property type="evidence" value="ECO:0007669"/>
    <property type="project" value="UniProtKB-SubCell"/>
</dbReference>
<evidence type="ECO:0000259" key="5">
    <source>
        <dbReference type="SMART" id="SM00731"/>
    </source>
</evidence>
<dbReference type="InterPro" id="IPR006640">
    <property type="entry name" value="SprT-like_domain"/>
</dbReference>
<proteinExistence type="inferred from homology"/>
<keyword evidence="3 4" id="KW-0862">Zinc</keyword>
<evidence type="ECO:0000313" key="7">
    <source>
        <dbReference type="Proteomes" id="UP000051647"/>
    </source>
</evidence>
<gene>
    <name evidence="6" type="ORF">FC27_GL000787</name>
</gene>
<dbReference type="EMBL" id="AZFA01000019">
    <property type="protein sequence ID" value="KRL66162.1"/>
    <property type="molecule type" value="Genomic_DNA"/>
</dbReference>
<feature type="active site" evidence="4">
    <location>
        <position position="68"/>
    </location>
</feature>
<evidence type="ECO:0000256" key="3">
    <source>
        <dbReference type="ARBA" id="ARBA00022833"/>
    </source>
</evidence>
<dbReference type="AlphaFoldDB" id="A0A0R1SI81"/>
<evidence type="ECO:0000256" key="1">
    <source>
        <dbReference type="ARBA" id="ARBA00022490"/>
    </source>
</evidence>
<keyword evidence="1 4" id="KW-0963">Cytoplasm</keyword>
<accession>A0A0R1SI81</accession>
<evidence type="ECO:0000256" key="2">
    <source>
        <dbReference type="ARBA" id="ARBA00022723"/>
    </source>
</evidence>
<evidence type="ECO:0000256" key="4">
    <source>
        <dbReference type="HAMAP-Rule" id="MF_00745"/>
    </source>
</evidence>
<protein>
    <recommendedName>
        <fullName evidence="4">Protein SprT-like</fullName>
    </recommendedName>
</protein>
<feature type="binding site" evidence="4">
    <location>
        <position position="71"/>
    </location>
    <ligand>
        <name>Zn(2+)</name>
        <dbReference type="ChEBI" id="CHEBI:29105"/>
    </ligand>
</feature>
<dbReference type="GO" id="GO:0008270">
    <property type="term" value="F:zinc ion binding"/>
    <property type="evidence" value="ECO:0007669"/>
    <property type="project" value="UniProtKB-UniRule"/>
</dbReference>
<dbReference type="NCBIfam" id="NF003339">
    <property type="entry name" value="PRK04351.1"/>
    <property type="match status" value="1"/>
</dbReference>
<keyword evidence="7" id="KW-1185">Reference proteome</keyword>
<feature type="binding site" evidence="4">
    <location>
        <position position="67"/>
    </location>
    <ligand>
        <name>Zn(2+)</name>
        <dbReference type="ChEBI" id="CHEBI:29105"/>
    </ligand>
</feature>
<comment type="subcellular location">
    <subcellularLocation>
        <location evidence="4">Cytoplasm</location>
    </subcellularLocation>
</comment>